<dbReference type="GO" id="GO:0032196">
    <property type="term" value="P:transposition"/>
    <property type="evidence" value="ECO:0007669"/>
    <property type="project" value="UniProtKB-KW"/>
</dbReference>
<keyword evidence="2" id="KW-0815">Transposition</keyword>
<comment type="similarity">
    <text evidence="1">In the C-terminal section; belongs to the transposase 35 family.</text>
</comment>
<evidence type="ECO:0000256" key="7">
    <source>
        <dbReference type="SAM" id="Coils"/>
    </source>
</evidence>
<evidence type="ECO:0000256" key="4">
    <source>
        <dbReference type="ARBA" id="ARBA00022833"/>
    </source>
</evidence>
<keyword evidence="3" id="KW-0479">Metal-binding</keyword>
<keyword evidence="7" id="KW-0175">Coiled coil</keyword>
<keyword evidence="6" id="KW-0233">DNA recombination</keyword>
<dbReference type="Proteomes" id="UP000223370">
    <property type="component" value="Unassembled WGS sequence"/>
</dbReference>
<dbReference type="RefSeq" id="WP_098823940.1">
    <property type="nucleotide sequence ID" value="NZ_BCMJ01000002.1"/>
</dbReference>
<dbReference type="NCBIfam" id="NF040570">
    <property type="entry name" value="guided_TnpB"/>
    <property type="match status" value="1"/>
</dbReference>
<feature type="coiled-coil region" evidence="7">
    <location>
        <begin position="209"/>
        <end position="236"/>
    </location>
</feature>
<evidence type="ECO:0000259" key="8">
    <source>
        <dbReference type="Pfam" id="PF01385"/>
    </source>
</evidence>
<gene>
    <name evidence="11" type="ORF">IWT5_00710</name>
</gene>
<protein>
    <submittedName>
        <fullName evidence="11">Transposase</fullName>
    </submittedName>
</protein>
<evidence type="ECO:0000259" key="9">
    <source>
        <dbReference type="Pfam" id="PF07282"/>
    </source>
</evidence>
<keyword evidence="12" id="KW-1185">Reference proteome</keyword>
<name>A0A1Z5H541_9LACO</name>
<evidence type="ECO:0000259" key="10">
    <source>
        <dbReference type="Pfam" id="PF12323"/>
    </source>
</evidence>
<proteinExistence type="inferred from homology"/>
<evidence type="ECO:0000256" key="6">
    <source>
        <dbReference type="ARBA" id="ARBA00023172"/>
    </source>
</evidence>
<reference evidence="11 12" key="1">
    <citation type="submission" date="2015-11" db="EMBL/GenBank/DDBJ databases">
        <title>Draft genome sequences of new species of the genus Lactobacillus isolated from orchardgrass silage.</title>
        <authorList>
            <person name="Tohno M."/>
            <person name="Tanizawa Y."/>
            <person name="Arita M."/>
        </authorList>
    </citation>
    <scope>NUCLEOTIDE SEQUENCE [LARGE SCALE GENOMIC DNA]</scope>
    <source>
        <strain evidence="11 12">IWT5</strain>
    </source>
</reference>
<feature type="domain" description="Cas12f1-like TNB" evidence="9">
    <location>
        <begin position="315"/>
        <end position="382"/>
    </location>
</feature>
<evidence type="ECO:0000256" key="1">
    <source>
        <dbReference type="ARBA" id="ARBA00008761"/>
    </source>
</evidence>
<comment type="caution">
    <text evidence="11">The sequence shown here is derived from an EMBL/GenBank/DDBJ whole genome shotgun (WGS) entry which is preliminary data.</text>
</comment>
<dbReference type="EMBL" id="BCMJ01000002">
    <property type="protein sequence ID" value="GAT18436.1"/>
    <property type="molecule type" value="Genomic_DNA"/>
</dbReference>
<dbReference type="OrthoDB" id="56768at2"/>
<dbReference type="InterPro" id="IPR010095">
    <property type="entry name" value="Cas12f1-like_TNB"/>
</dbReference>
<dbReference type="Pfam" id="PF12323">
    <property type="entry name" value="HTH_OrfB_IS605"/>
    <property type="match status" value="1"/>
</dbReference>
<evidence type="ECO:0000256" key="5">
    <source>
        <dbReference type="ARBA" id="ARBA00023125"/>
    </source>
</evidence>
<organism evidence="11 12">
    <name type="scientific">Secundilactobacillus silagincola</name>
    <dbReference type="NCBI Taxonomy" id="1714681"/>
    <lineage>
        <taxon>Bacteria</taxon>
        <taxon>Bacillati</taxon>
        <taxon>Bacillota</taxon>
        <taxon>Bacilli</taxon>
        <taxon>Lactobacillales</taxon>
        <taxon>Lactobacillaceae</taxon>
        <taxon>Secundilactobacillus</taxon>
    </lineage>
</organism>
<dbReference type="GO" id="GO:0046872">
    <property type="term" value="F:metal ion binding"/>
    <property type="evidence" value="ECO:0007669"/>
    <property type="project" value="UniProtKB-KW"/>
</dbReference>
<evidence type="ECO:0000256" key="2">
    <source>
        <dbReference type="ARBA" id="ARBA00022578"/>
    </source>
</evidence>
<sequence>MLITYKIELKPTNQQAWLIDQQISGSRWAYNLFLDINRQRYECGYHYMNAYEFSKWFNHDYLAANPDDQWIKELYAKSVKQAFIDADTAMKRFFKKLSGYPHWRSFKRGQGSYYFVKNSQQQIIACERHRIKLPKLGWVRLKEYGYIPTDAEHFVIKQGRVKFKAGRYYLTCVIEQADPIQLTLVNDPIGIDLGLKNLAILSNGLVYGNQNKSSRLKKIRKQLRRLQRKLSRQYCALKARKQKEGRSATDLNLAKTQLKVQRLYQRLTNIQIDYQNKLIAIVVRTKPLWVALEDLNVSGMMKNRHLAKAIAQQGFYNFRVRLIAKCQQLGIPVHLTERFEPTSKLCHNCGTKKVSLKLSERTYHCPNCHYTNDRDLNAALNIRDTKNFVLAY</sequence>
<evidence type="ECO:0000313" key="11">
    <source>
        <dbReference type="EMBL" id="GAT18436.1"/>
    </source>
</evidence>
<keyword evidence="4" id="KW-0862">Zinc</keyword>
<keyword evidence="5" id="KW-0238">DNA-binding</keyword>
<dbReference type="AlphaFoldDB" id="A0A1Z5H541"/>
<evidence type="ECO:0000256" key="3">
    <source>
        <dbReference type="ARBA" id="ARBA00022723"/>
    </source>
</evidence>
<accession>A0A1Z5H541</accession>
<dbReference type="InterPro" id="IPR021027">
    <property type="entry name" value="Transposase_put_HTH"/>
</dbReference>
<dbReference type="GO" id="GO:0003677">
    <property type="term" value="F:DNA binding"/>
    <property type="evidence" value="ECO:0007669"/>
    <property type="project" value="UniProtKB-KW"/>
</dbReference>
<dbReference type="InterPro" id="IPR001959">
    <property type="entry name" value="Transposase"/>
</dbReference>
<dbReference type="GO" id="GO:0006310">
    <property type="term" value="P:DNA recombination"/>
    <property type="evidence" value="ECO:0007669"/>
    <property type="project" value="UniProtKB-KW"/>
</dbReference>
<feature type="domain" description="Probable transposase IS891/IS1136/IS1341" evidence="8">
    <location>
        <begin position="174"/>
        <end position="304"/>
    </location>
</feature>
<evidence type="ECO:0000313" key="12">
    <source>
        <dbReference type="Proteomes" id="UP000223370"/>
    </source>
</evidence>
<dbReference type="Pfam" id="PF01385">
    <property type="entry name" value="OrfB_IS605"/>
    <property type="match status" value="1"/>
</dbReference>
<dbReference type="Pfam" id="PF07282">
    <property type="entry name" value="Cas12f1-like_TNB"/>
    <property type="match status" value="1"/>
</dbReference>
<feature type="domain" description="Transposase putative helix-turn-helix" evidence="10">
    <location>
        <begin position="1"/>
        <end position="44"/>
    </location>
</feature>